<reference evidence="5" key="1">
    <citation type="submission" date="2025-08" db="UniProtKB">
        <authorList>
            <consortium name="RefSeq"/>
        </authorList>
    </citation>
    <scope>IDENTIFICATION</scope>
    <source>
        <tissue evidence="5">Gonads</tissue>
    </source>
</reference>
<dbReference type="Gene3D" id="3.40.718.10">
    <property type="entry name" value="Isopropylmalate Dehydrogenase"/>
    <property type="match status" value="1"/>
</dbReference>
<gene>
    <name evidence="5" type="primary">LOC115889504</name>
</gene>
<dbReference type="AlphaFoldDB" id="A0A6J2YQ41"/>
<dbReference type="RefSeq" id="XP_030765376.1">
    <property type="nucleotide sequence ID" value="XM_030909516.1"/>
</dbReference>
<feature type="domain" description="Isopropylmalate dehydrogenase-like" evidence="3">
    <location>
        <begin position="59"/>
        <end position="379"/>
    </location>
</feature>
<dbReference type="PROSITE" id="PS00470">
    <property type="entry name" value="IDH_IMDH"/>
    <property type="match status" value="1"/>
</dbReference>
<organism evidence="4 5">
    <name type="scientific">Sitophilus oryzae</name>
    <name type="common">Rice weevil</name>
    <name type="synonym">Curculio oryzae</name>
    <dbReference type="NCBI Taxonomy" id="7048"/>
    <lineage>
        <taxon>Eukaryota</taxon>
        <taxon>Metazoa</taxon>
        <taxon>Ecdysozoa</taxon>
        <taxon>Arthropoda</taxon>
        <taxon>Hexapoda</taxon>
        <taxon>Insecta</taxon>
        <taxon>Pterygota</taxon>
        <taxon>Neoptera</taxon>
        <taxon>Endopterygota</taxon>
        <taxon>Coleoptera</taxon>
        <taxon>Polyphaga</taxon>
        <taxon>Cucujiformia</taxon>
        <taxon>Curculionidae</taxon>
        <taxon>Dryophthorinae</taxon>
        <taxon>Sitophilus</taxon>
    </lineage>
</organism>
<accession>A0A6J2YQ41</accession>
<dbReference type="PANTHER" id="PTHR11835">
    <property type="entry name" value="DECARBOXYLATING DEHYDROGENASES-ISOCITRATE, ISOPROPYLMALATE, TARTRATE"/>
    <property type="match status" value="1"/>
</dbReference>
<dbReference type="GO" id="GO:0016616">
    <property type="term" value="F:oxidoreductase activity, acting on the CH-OH group of donors, NAD or NADP as acceptor"/>
    <property type="evidence" value="ECO:0007669"/>
    <property type="project" value="InterPro"/>
</dbReference>
<dbReference type="KEGG" id="soy:115889504"/>
<evidence type="ECO:0000256" key="2">
    <source>
        <dbReference type="ARBA" id="ARBA00022532"/>
    </source>
</evidence>
<dbReference type="GO" id="GO:0006102">
    <property type="term" value="P:isocitrate metabolic process"/>
    <property type="evidence" value="ECO:0007669"/>
    <property type="project" value="TreeGrafter"/>
</dbReference>
<protein>
    <submittedName>
        <fullName evidence="5">Isocitrate dehydrogenase [NAD] subunit gamma, mitochondrial-like isoform X1</fullName>
    </submittedName>
</protein>
<comment type="similarity">
    <text evidence="1">Belongs to the isocitrate and isopropylmalate dehydrogenases family.</text>
</comment>
<sequence length="395" mass="44289">MVFKVVRLFGNRCFSSSRRSMIHHTVLPSDTYEGKIITKAKVLKMFHNEEPTQYGGRNIVTMLPGVDPGPILMSYVKDIYKRARVPVDFEEILYSGTGDEAKAAEFGETAVISMHRNGVGIKGNFATPHIVNNPNIAIRTHLDLFVNIIHVKSFQNIKCKYSNLDMYICRQNTEGEYAMLEHEARPGVVESLKIITRENTERFAEFCFNFAIKKNRKKVTIVHKANIMKLADGLFVKVIKDVAKNYPDINVTDMIVDNCTMQMVQNPSQFDMILTPNLYGNILSNIATGLIGGPGLLSGRNYGSSCALFEVGSRHLTFGGSYINPIAMLKASIDLLRYLDKDEYADLIDTAITKTLSEDKIQTKDIGGTNSTEEVLDQIKVNITKLLKTAKIKQF</sequence>
<dbReference type="GeneID" id="115889504"/>
<evidence type="ECO:0000259" key="3">
    <source>
        <dbReference type="SMART" id="SM01329"/>
    </source>
</evidence>
<dbReference type="InterPro" id="IPR019818">
    <property type="entry name" value="IsoCit/isopropylmalate_DH_CS"/>
</dbReference>
<keyword evidence="2" id="KW-0816">Tricarboxylic acid cycle</keyword>
<proteinExistence type="inferred from homology"/>
<dbReference type="InParanoid" id="A0A6J2YQ41"/>
<dbReference type="OrthoDB" id="10261637at2759"/>
<dbReference type="Proteomes" id="UP000504635">
    <property type="component" value="Unplaced"/>
</dbReference>
<dbReference type="SMART" id="SM01329">
    <property type="entry name" value="Iso_dh"/>
    <property type="match status" value="1"/>
</dbReference>
<dbReference type="GO" id="GO:0006099">
    <property type="term" value="P:tricarboxylic acid cycle"/>
    <property type="evidence" value="ECO:0007669"/>
    <property type="project" value="UniProtKB-KW"/>
</dbReference>
<dbReference type="InterPro" id="IPR024084">
    <property type="entry name" value="IsoPropMal-DH-like_dom"/>
</dbReference>
<dbReference type="GO" id="GO:0000287">
    <property type="term" value="F:magnesium ion binding"/>
    <property type="evidence" value="ECO:0007669"/>
    <property type="project" value="InterPro"/>
</dbReference>
<dbReference type="GO" id="GO:0005739">
    <property type="term" value="C:mitochondrion"/>
    <property type="evidence" value="ECO:0007669"/>
    <property type="project" value="TreeGrafter"/>
</dbReference>
<dbReference type="PANTHER" id="PTHR11835:SF60">
    <property type="entry name" value="ISOCITRATE DEHYDROGENASE [NAD] SUBUNIT, MITOCHONDRIAL"/>
    <property type="match status" value="1"/>
</dbReference>
<evidence type="ECO:0000256" key="1">
    <source>
        <dbReference type="ARBA" id="ARBA00007769"/>
    </source>
</evidence>
<evidence type="ECO:0000313" key="5">
    <source>
        <dbReference type="RefSeq" id="XP_030765376.1"/>
    </source>
</evidence>
<dbReference type="SUPFAM" id="SSF53659">
    <property type="entry name" value="Isocitrate/Isopropylmalate dehydrogenase-like"/>
    <property type="match status" value="1"/>
</dbReference>
<evidence type="ECO:0000313" key="4">
    <source>
        <dbReference type="Proteomes" id="UP000504635"/>
    </source>
</evidence>
<keyword evidence="4" id="KW-1185">Reference proteome</keyword>
<name>A0A6J2YQ41_SITOR</name>
<dbReference type="GO" id="GO:0051287">
    <property type="term" value="F:NAD binding"/>
    <property type="evidence" value="ECO:0007669"/>
    <property type="project" value="InterPro"/>
</dbReference>
<dbReference type="Pfam" id="PF00180">
    <property type="entry name" value="Iso_dh"/>
    <property type="match status" value="1"/>
</dbReference>